<dbReference type="InParanoid" id="B4LQQ9"/>
<feature type="region of interest" description="Disordered" evidence="2">
    <location>
        <begin position="723"/>
        <end position="745"/>
    </location>
</feature>
<gene>
    <name evidence="5" type="primary">Dvir\GJ13103</name>
    <name evidence="5" type="ORF">Dvir_GJ13103</name>
</gene>
<feature type="compositionally biased region" description="Low complexity" evidence="2">
    <location>
        <begin position="126"/>
        <end position="158"/>
    </location>
</feature>
<evidence type="ECO:0000256" key="2">
    <source>
        <dbReference type="SAM" id="MobiDB-lite"/>
    </source>
</evidence>
<name>B4LQQ9_DROVI</name>
<dbReference type="PANTHER" id="PTHR15715">
    <property type="entry name" value="CENTROSOMAL PROTEIN OF 170 KDA"/>
    <property type="match status" value="1"/>
</dbReference>
<feature type="transmembrane region" description="Helical" evidence="3">
    <location>
        <begin position="938"/>
        <end position="957"/>
    </location>
</feature>
<dbReference type="HOGENOM" id="CLU_306358_0_0_1"/>
<feature type="compositionally biased region" description="Basic residues" evidence="2">
    <location>
        <begin position="670"/>
        <end position="680"/>
    </location>
</feature>
<dbReference type="InterPro" id="IPR051176">
    <property type="entry name" value="Cent_Immune-Sig_Mod"/>
</dbReference>
<reference evidence="5 6" key="1">
    <citation type="journal article" date="2007" name="Nature">
        <title>Evolution of genes and genomes on the Drosophila phylogeny.</title>
        <authorList>
            <consortium name="Drosophila 12 Genomes Consortium"/>
            <person name="Clark A.G."/>
            <person name="Eisen M.B."/>
            <person name="Smith D.R."/>
            <person name="Bergman C.M."/>
            <person name="Oliver B."/>
            <person name="Markow T.A."/>
            <person name="Kaufman T.C."/>
            <person name="Kellis M."/>
            <person name="Gelbart W."/>
            <person name="Iyer V.N."/>
            <person name="Pollard D.A."/>
            <person name="Sackton T.B."/>
            <person name="Larracuente A.M."/>
            <person name="Singh N.D."/>
            <person name="Abad J.P."/>
            <person name="Abt D.N."/>
            <person name="Adryan B."/>
            <person name="Aguade M."/>
            <person name="Akashi H."/>
            <person name="Anderson W.W."/>
            <person name="Aquadro C.F."/>
            <person name="Ardell D.H."/>
            <person name="Arguello R."/>
            <person name="Artieri C.G."/>
            <person name="Barbash D.A."/>
            <person name="Barker D."/>
            <person name="Barsanti P."/>
            <person name="Batterham P."/>
            <person name="Batzoglou S."/>
            <person name="Begun D."/>
            <person name="Bhutkar A."/>
            <person name="Blanco E."/>
            <person name="Bosak S.A."/>
            <person name="Bradley R.K."/>
            <person name="Brand A.D."/>
            <person name="Brent M.R."/>
            <person name="Brooks A.N."/>
            <person name="Brown R.H."/>
            <person name="Butlin R.K."/>
            <person name="Caggese C."/>
            <person name="Calvi B.R."/>
            <person name="Bernardo de Carvalho A."/>
            <person name="Caspi A."/>
            <person name="Castrezana S."/>
            <person name="Celniker S.E."/>
            <person name="Chang J.L."/>
            <person name="Chapple C."/>
            <person name="Chatterji S."/>
            <person name="Chinwalla A."/>
            <person name="Civetta A."/>
            <person name="Clifton S.W."/>
            <person name="Comeron J.M."/>
            <person name="Costello J.C."/>
            <person name="Coyne J.A."/>
            <person name="Daub J."/>
            <person name="David R.G."/>
            <person name="Delcher A.L."/>
            <person name="Delehaunty K."/>
            <person name="Do C.B."/>
            <person name="Ebling H."/>
            <person name="Edwards K."/>
            <person name="Eickbush T."/>
            <person name="Evans J.D."/>
            <person name="Filipski A."/>
            <person name="Findeiss S."/>
            <person name="Freyhult E."/>
            <person name="Fulton L."/>
            <person name="Fulton R."/>
            <person name="Garcia A.C."/>
            <person name="Gardiner A."/>
            <person name="Garfield D.A."/>
            <person name="Garvin B.E."/>
            <person name="Gibson G."/>
            <person name="Gilbert D."/>
            <person name="Gnerre S."/>
            <person name="Godfrey J."/>
            <person name="Good R."/>
            <person name="Gotea V."/>
            <person name="Gravely B."/>
            <person name="Greenberg A.J."/>
            <person name="Griffiths-Jones S."/>
            <person name="Gross S."/>
            <person name="Guigo R."/>
            <person name="Gustafson E.A."/>
            <person name="Haerty W."/>
            <person name="Hahn M.W."/>
            <person name="Halligan D.L."/>
            <person name="Halpern A.L."/>
            <person name="Halter G.M."/>
            <person name="Han M.V."/>
            <person name="Heger A."/>
            <person name="Hillier L."/>
            <person name="Hinrichs A.S."/>
            <person name="Holmes I."/>
            <person name="Hoskins R.A."/>
            <person name="Hubisz M.J."/>
            <person name="Hultmark D."/>
            <person name="Huntley M.A."/>
            <person name="Jaffe D.B."/>
            <person name="Jagadeeshan S."/>
            <person name="Jeck W.R."/>
            <person name="Johnson J."/>
            <person name="Jones C.D."/>
            <person name="Jordan W.C."/>
            <person name="Karpen G.H."/>
            <person name="Kataoka E."/>
            <person name="Keightley P.D."/>
            <person name="Kheradpour P."/>
            <person name="Kirkness E.F."/>
            <person name="Koerich L.B."/>
            <person name="Kristiansen K."/>
            <person name="Kudrna D."/>
            <person name="Kulathinal R.J."/>
            <person name="Kumar S."/>
            <person name="Kwok R."/>
            <person name="Lander E."/>
            <person name="Langley C.H."/>
            <person name="Lapoint R."/>
            <person name="Lazzaro B.P."/>
            <person name="Lee S.J."/>
            <person name="Levesque L."/>
            <person name="Li R."/>
            <person name="Lin C.F."/>
            <person name="Lin M.F."/>
            <person name="Lindblad-Toh K."/>
            <person name="Llopart A."/>
            <person name="Long M."/>
            <person name="Low L."/>
            <person name="Lozovsky E."/>
            <person name="Lu J."/>
            <person name="Luo M."/>
            <person name="Machado C.A."/>
            <person name="Makalowski W."/>
            <person name="Marzo M."/>
            <person name="Matsuda M."/>
            <person name="Matzkin L."/>
            <person name="McAllister B."/>
            <person name="McBride C.S."/>
            <person name="McKernan B."/>
            <person name="McKernan K."/>
            <person name="Mendez-Lago M."/>
            <person name="Minx P."/>
            <person name="Mollenhauer M.U."/>
            <person name="Montooth K."/>
            <person name="Mount S.M."/>
            <person name="Mu X."/>
            <person name="Myers E."/>
            <person name="Negre B."/>
            <person name="Newfeld S."/>
            <person name="Nielsen R."/>
            <person name="Noor M.A."/>
            <person name="O'Grady P."/>
            <person name="Pachter L."/>
            <person name="Papaceit M."/>
            <person name="Parisi M.J."/>
            <person name="Parisi M."/>
            <person name="Parts L."/>
            <person name="Pedersen J.S."/>
            <person name="Pesole G."/>
            <person name="Phillippy A.M."/>
            <person name="Ponting C.P."/>
            <person name="Pop M."/>
            <person name="Porcelli D."/>
            <person name="Powell J.R."/>
            <person name="Prohaska S."/>
            <person name="Pruitt K."/>
            <person name="Puig M."/>
            <person name="Quesneville H."/>
            <person name="Ram K.R."/>
            <person name="Rand D."/>
            <person name="Rasmussen M.D."/>
            <person name="Reed L.K."/>
            <person name="Reenan R."/>
            <person name="Reily A."/>
            <person name="Remington K.A."/>
            <person name="Rieger T.T."/>
            <person name="Ritchie M.G."/>
            <person name="Robin C."/>
            <person name="Rogers Y.H."/>
            <person name="Rohde C."/>
            <person name="Rozas J."/>
            <person name="Rubenfield M.J."/>
            <person name="Ruiz A."/>
            <person name="Russo S."/>
            <person name="Salzberg S.L."/>
            <person name="Sanchez-Gracia A."/>
            <person name="Saranga D.J."/>
            <person name="Sato H."/>
            <person name="Schaeffer S.W."/>
            <person name="Schatz M.C."/>
            <person name="Schlenke T."/>
            <person name="Schwartz R."/>
            <person name="Segarra C."/>
            <person name="Singh R.S."/>
            <person name="Sirot L."/>
            <person name="Sirota M."/>
            <person name="Sisneros N.B."/>
            <person name="Smith C.D."/>
            <person name="Smith T.F."/>
            <person name="Spieth J."/>
            <person name="Stage D.E."/>
            <person name="Stark A."/>
            <person name="Stephan W."/>
            <person name="Strausberg R.L."/>
            <person name="Strempel S."/>
            <person name="Sturgill D."/>
            <person name="Sutton G."/>
            <person name="Sutton G.G."/>
            <person name="Tao W."/>
            <person name="Teichmann S."/>
            <person name="Tobari Y.N."/>
            <person name="Tomimura Y."/>
            <person name="Tsolas J.M."/>
            <person name="Valente V.L."/>
            <person name="Venter E."/>
            <person name="Venter J.C."/>
            <person name="Vicario S."/>
            <person name="Vieira F.G."/>
            <person name="Vilella A.J."/>
            <person name="Villasante A."/>
            <person name="Walenz B."/>
            <person name="Wang J."/>
            <person name="Wasserman M."/>
            <person name="Watts T."/>
            <person name="Wilson D."/>
            <person name="Wilson R.K."/>
            <person name="Wing R.A."/>
            <person name="Wolfner M.F."/>
            <person name="Wong A."/>
            <person name="Wong G.K."/>
            <person name="Wu C.I."/>
            <person name="Wu G."/>
            <person name="Yamamoto D."/>
            <person name="Yang H.P."/>
            <person name="Yang S.P."/>
            <person name="Yorke J.A."/>
            <person name="Yoshida K."/>
            <person name="Zdobnov E."/>
            <person name="Zhang P."/>
            <person name="Zhang Y."/>
            <person name="Zimin A.V."/>
            <person name="Baldwin J."/>
            <person name="Abdouelleil A."/>
            <person name="Abdulkadir J."/>
            <person name="Abebe A."/>
            <person name="Abera B."/>
            <person name="Abreu J."/>
            <person name="Acer S.C."/>
            <person name="Aftuck L."/>
            <person name="Alexander A."/>
            <person name="An P."/>
            <person name="Anderson E."/>
            <person name="Anderson S."/>
            <person name="Arachi H."/>
            <person name="Azer M."/>
            <person name="Bachantsang P."/>
            <person name="Barry A."/>
            <person name="Bayul T."/>
            <person name="Berlin A."/>
            <person name="Bessette D."/>
            <person name="Bloom T."/>
            <person name="Blye J."/>
            <person name="Boguslavskiy L."/>
            <person name="Bonnet C."/>
            <person name="Boukhgalter B."/>
            <person name="Bourzgui I."/>
            <person name="Brown A."/>
            <person name="Cahill P."/>
            <person name="Channer S."/>
            <person name="Cheshatsang Y."/>
            <person name="Chuda L."/>
            <person name="Citroen M."/>
            <person name="Collymore A."/>
            <person name="Cooke P."/>
            <person name="Costello M."/>
            <person name="D'Aco K."/>
            <person name="Daza R."/>
            <person name="De Haan G."/>
            <person name="DeGray S."/>
            <person name="DeMaso C."/>
            <person name="Dhargay N."/>
            <person name="Dooley K."/>
            <person name="Dooley E."/>
            <person name="Doricent M."/>
            <person name="Dorje P."/>
            <person name="Dorjee K."/>
            <person name="Dupes A."/>
            <person name="Elong R."/>
            <person name="Falk J."/>
            <person name="Farina A."/>
            <person name="Faro S."/>
            <person name="Ferguson D."/>
            <person name="Fisher S."/>
            <person name="Foley C.D."/>
            <person name="Franke A."/>
            <person name="Friedrich D."/>
            <person name="Gadbois L."/>
            <person name="Gearin G."/>
            <person name="Gearin C.R."/>
            <person name="Giannoukos G."/>
            <person name="Goode T."/>
            <person name="Graham J."/>
            <person name="Grandbois E."/>
            <person name="Grewal S."/>
            <person name="Gyaltsen K."/>
            <person name="Hafez N."/>
            <person name="Hagos B."/>
            <person name="Hall J."/>
            <person name="Henson C."/>
            <person name="Hollinger A."/>
            <person name="Honan T."/>
            <person name="Huard M.D."/>
            <person name="Hughes L."/>
            <person name="Hurhula B."/>
            <person name="Husby M.E."/>
            <person name="Kamat A."/>
            <person name="Kanga B."/>
            <person name="Kashin S."/>
            <person name="Khazanovich D."/>
            <person name="Kisner P."/>
            <person name="Lance K."/>
            <person name="Lara M."/>
            <person name="Lee W."/>
            <person name="Lennon N."/>
            <person name="Letendre F."/>
            <person name="LeVine R."/>
            <person name="Lipovsky A."/>
            <person name="Liu X."/>
            <person name="Liu J."/>
            <person name="Liu S."/>
            <person name="Lokyitsang T."/>
            <person name="Lokyitsang Y."/>
            <person name="Lubonja R."/>
            <person name="Lui A."/>
            <person name="MacDonald P."/>
            <person name="Magnisalis V."/>
            <person name="Maru K."/>
            <person name="Matthews C."/>
            <person name="McCusker W."/>
            <person name="McDonough S."/>
            <person name="Mehta T."/>
            <person name="Meldrim J."/>
            <person name="Meneus L."/>
            <person name="Mihai O."/>
            <person name="Mihalev A."/>
            <person name="Mihova T."/>
            <person name="Mittelman R."/>
            <person name="Mlenga V."/>
            <person name="Montmayeur A."/>
            <person name="Mulrain L."/>
            <person name="Navidi A."/>
            <person name="Naylor J."/>
            <person name="Negash T."/>
            <person name="Nguyen T."/>
            <person name="Nguyen N."/>
            <person name="Nicol R."/>
            <person name="Norbu C."/>
            <person name="Norbu N."/>
            <person name="Novod N."/>
            <person name="O'Neill B."/>
            <person name="Osman S."/>
            <person name="Markiewicz E."/>
            <person name="Oyono O.L."/>
            <person name="Patti C."/>
            <person name="Phunkhang P."/>
            <person name="Pierre F."/>
            <person name="Priest M."/>
            <person name="Raghuraman S."/>
            <person name="Rege F."/>
            <person name="Reyes R."/>
            <person name="Rise C."/>
            <person name="Rogov P."/>
            <person name="Ross K."/>
            <person name="Ryan E."/>
            <person name="Settipalli S."/>
            <person name="Shea T."/>
            <person name="Sherpa N."/>
            <person name="Shi L."/>
            <person name="Shih D."/>
            <person name="Sparrow T."/>
            <person name="Spaulding J."/>
            <person name="Stalker J."/>
            <person name="Stange-Thomann N."/>
            <person name="Stavropoulos S."/>
            <person name="Stone C."/>
            <person name="Strader C."/>
            <person name="Tesfaye S."/>
            <person name="Thomson T."/>
            <person name="Thoulutsang Y."/>
            <person name="Thoulutsang D."/>
            <person name="Topham K."/>
            <person name="Topping I."/>
            <person name="Tsamla T."/>
            <person name="Vassiliev H."/>
            <person name="Vo A."/>
            <person name="Wangchuk T."/>
            <person name="Wangdi T."/>
            <person name="Weiand M."/>
            <person name="Wilkinson J."/>
            <person name="Wilson A."/>
            <person name="Yadav S."/>
            <person name="Young G."/>
            <person name="Yu Q."/>
            <person name="Zembek L."/>
            <person name="Zhong D."/>
            <person name="Zimmer A."/>
            <person name="Zwirko Z."/>
            <person name="Jaffe D.B."/>
            <person name="Alvarez P."/>
            <person name="Brockman W."/>
            <person name="Butler J."/>
            <person name="Chin C."/>
            <person name="Gnerre S."/>
            <person name="Grabherr M."/>
            <person name="Kleber M."/>
            <person name="Mauceli E."/>
            <person name="MacCallum I."/>
        </authorList>
    </citation>
    <scope>NUCLEOTIDE SEQUENCE [LARGE SCALE GENOMIC DNA]</scope>
    <source>
        <strain evidence="6">Tucson 15010-1051.87</strain>
    </source>
</reference>
<dbReference type="STRING" id="7244.B4LQQ9"/>
<keyword evidence="3" id="KW-0812">Transmembrane</keyword>
<evidence type="ECO:0000259" key="4">
    <source>
        <dbReference type="PROSITE" id="PS50006"/>
    </source>
</evidence>
<feature type="coiled-coil region" evidence="1">
    <location>
        <begin position="901"/>
        <end position="928"/>
    </location>
</feature>
<feature type="compositionally biased region" description="Basic residues" evidence="2">
    <location>
        <begin position="77"/>
        <end position="86"/>
    </location>
</feature>
<feature type="coiled-coil region" evidence="1">
    <location>
        <begin position="507"/>
        <end position="599"/>
    </location>
</feature>
<feature type="compositionally biased region" description="Polar residues" evidence="2">
    <location>
        <begin position="159"/>
        <end position="168"/>
    </location>
</feature>
<keyword evidence="3" id="KW-0472">Membrane</keyword>
<dbReference type="OrthoDB" id="687730at2759"/>
<evidence type="ECO:0000256" key="3">
    <source>
        <dbReference type="SAM" id="Phobius"/>
    </source>
</evidence>
<dbReference type="eggNOG" id="KOG3872">
    <property type="taxonomic scope" value="Eukaryota"/>
</dbReference>
<keyword evidence="3" id="KW-1133">Transmembrane helix</keyword>
<proteinExistence type="predicted"/>
<feature type="region of interest" description="Disordered" evidence="2">
    <location>
        <begin position="74"/>
        <end position="168"/>
    </location>
</feature>
<dbReference type="Gene3D" id="2.60.200.20">
    <property type="match status" value="1"/>
</dbReference>
<protein>
    <recommendedName>
        <fullName evidence="4">FHA domain-containing protein</fullName>
    </recommendedName>
</protein>
<feature type="compositionally biased region" description="Acidic residues" evidence="2">
    <location>
        <begin position="603"/>
        <end position="632"/>
    </location>
</feature>
<feature type="compositionally biased region" description="Basic and acidic residues" evidence="2">
    <location>
        <begin position="87"/>
        <end position="97"/>
    </location>
</feature>
<feature type="compositionally biased region" description="Basic and acidic residues" evidence="2">
    <location>
        <begin position="633"/>
        <end position="648"/>
    </location>
</feature>
<dbReference type="PANTHER" id="PTHR15715:SF37">
    <property type="entry name" value="LD47843P"/>
    <property type="match status" value="1"/>
</dbReference>
<dbReference type="CDD" id="cd22679">
    <property type="entry name" value="FHA_SLMAP"/>
    <property type="match status" value="1"/>
</dbReference>
<dbReference type="FunCoup" id="B4LQQ9">
    <property type="interactions" value="9"/>
</dbReference>
<dbReference type="SMR" id="B4LQQ9"/>
<evidence type="ECO:0000313" key="5">
    <source>
        <dbReference type="EMBL" id="EDW63443.2"/>
    </source>
</evidence>
<accession>B4LQQ9</accession>
<evidence type="ECO:0000256" key="1">
    <source>
        <dbReference type="SAM" id="Coils"/>
    </source>
</evidence>
<dbReference type="EMBL" id="CH940649">
    <property type="protein sequence ID" value="EDW63443.2"/>
    <property type="molecule type" value="Genomic_DNA"/>
</dbReference>
<keyword evidence="1" id="KW-0175">Coiled coil</keyword>
<dbReference type="KEGG" id="dvi:6627307"/>
<evidence type="ECO:0000313" key="6">
    <source>
        <dbReference type="Proteomes" id="UP000008792"/>
    </source>
</evidence>
<keyword evidence="6" id="KW-1185">Reference proteome</keyword>
<dbReference type="InterPro" id="IPR008984">
    <property type="entry name" value="SMAD_FHA_dom_sf"/>
</dbReference>
<dbReference type="Proteomes" id="UP000008792">
    <property type="component" value="Unassembled WGS sequence"/>
</dbReference>
<dbReference type="SMART" id="SM00240">
    <property type="entry name" value="FHA"/>
    <property type="match status" value="1"/>
</dbReference>
<feature type="region of interest" description="Disordered" evidence="2">
    <location>
        <begin position="839"/>
        <end position="875"/>
    </location>
</feature>
<dbReference type="InterPro" id="IPR000253">
    <property type="entry name" value="FHA_dom"/>
</dbReference>
<feature type="compositionally biased region" description="Low complexity" evidence="2">
    <location>
        <begin position="98"/>
        <end position="107"/>
    </location>
</feature>
<sequence>MVLVSNEWQSNKDDEQKPNAAAAAASAAAAAAIATTTTTATAAVAAAVNNVTDQELTARPVAVASGVAAAVGELSKRQQRINKKAHNKMELSKKAEQEQQQQQQQQQLLLMREKHESETCELTTENSNNSNSNSNNINSSILNSNDANDNLENQENNNTSATESCDSNTNTLLQGQLAQKQAQLQLAMNSVLNANNTTSGNLFSSMGALQLPNETVANTLLNTQDMSPGEAKIVLQCEGKSHKFETRNILLAPNQECKVGRLIAKSKASESNAIFDCKVLSRNHAMLWYTPDGRFWVKDTKSSNGTFINDNKLGNEPAELHYGDTVKFGVEVIENSRQEVHGCIIARVTLFLPDGREAISIESEQLQLTGPNRISYDEIQRLNAFLQEASQREKMLKAKLSSLQGVIDSTRKNAALCWQSMITEDQLLHKINLLEKKLQMMEKNVPENALRNEVVKLLEDKTSYQLTAKEALRKVYQDRCDAMEMLSKMEMAYTTSDNECGILRAQILSSKQTLQDFNTRLDQLQQEYTEYKQETLHQQQEAKEQEEQRLGQLKEQLIAQESEMEQMRQQLLQLRQTIADQNSEQALQQQQTLEQLNAAIGVGDDDDDDEDDEDDDNDDNDDDEDDDDEDKEAGDHDNGADNKDEYQVDKGGAQLGEISELLDKEQTTPSKRKSCKKSKRQQKEEFDLKHKVVRKDTMLKWLKNSDLKGADGGDVLKAIFNAADSGDEEVEQKPHSADSSPTGGTAAETALDEFVHKSPKHARLNGIDEAAEESSIHKLETQQTLVRNDETVDEDLPHDQAMDMLHEECLFYKQRSATLASDISILEEEMNKLKQQLLEQQLEQPQPRSSSGAEEKPDDLVTDELEPLLPNDGKEIDGELSSWREELNTMNDAQVEREEELIVYKERLEQSENSNLELRNEITKLRLKQPLAYDHQVFFRRALPLCCVALAAIIYFLSIRV</sequence>
<dbReference type="AlphaFoldDB" id="B4LQQ9"/>
<dbReference type="Pfam" id="PF00498">
    <property type="entry name" value="FHA"/>
    <property type="match status" value="1"/>
</dbReference>
<feature type="region of interest" description="Disordered" evidence="2">
    <location>
        <begin position="601"/>
        <end position="687"/>
    </location>
</feature>
<feature type="domain" description="FHA" evidence="4">
    <location>
        <begin position="257"/>
        <end position="313"/>
    </location>
</feature>
<organism evidence="5 6">
    <name type="scientific">Drosophila virilis</name>
    <name type="common">Fruit fly</name>
    <dbReference type="NCBI Taxonomy" id="7244"/>
    <lineage>
        <taxon>Eukaryota</taxon>
        <taxon>Metazoa</taxon>
        <taxon>Ecdysozoa</taxon>
        <taxon>Arthropoda</taxon>
        <taxon>Hexapoda</taxon>
        <taxon>Insecta</taxon>
        <taxon>Pterygota</taxon>
        <taxon>Neoptera</taxon>
        <taxon>Endopterygota</taxon>
        <taxon>Diptera</taxon>
        <taxon>Brachycera</taxon>
        <taxon>Muscomorpha</taxon>
        <taxon>Ephydroidea</taxon>
        <taxon>Drosophilidae</taxon>
        <taxon>Drosophila</taxon>
    </lineage>
</organism>
<dbReference type="PROSITE" id="PS50006">
    <property type="entry name" value="FHA_DOMAIN"/>
    <property type="match status" value="1"/>
</dbReference>
<dbReference type="SUPFAM" id="SSF49879">
    <property type="entry name" value="SMAD/FHA domain"/>
    <property type="match status" value="1"/>
</dbReference>